<dbReference type="InterPro" id="IPR036714">
    <property type="entry name" value="SDH_sf"/>
</dbReference>
<evidence type="ECO:0000256" key="4">
    <source>
        <dbReference type="ARBA" id="ARBA00022490"/>
    </source>
</evidence>
<dbReference type="Pfam" id="PF03937">
    <property type="entry name" value="Sdh5"/>
    <property type="match status" value="1"/>
</dbReference>
<evidence type="ECO:0000256" key="1">
    <source>
        <dbReference type="ARBA" id="ARBA00004496"/>
    </source>
</evidence>
<gene>
    <name evidence="6" type="primary">cptB</name>
    <name evidence="6" type="ORF">AQUSIP_11060</name>
</gene>
<proteinExistence type="inferred from homology"/>
<keyword evidence="7" id="KW-1185">Reference proteome</keyword>
<protein>
    <recommendedName>
        <fullName evidence="3">FAD assembly factor SdhE</fullName>
    </recommendedName>
</protein>
<accession>A0A5E4PFX0</accession>
<dbReference type="PANTHER" id="PTHR39585:SF1">
    <property type="entry name" value="FAD ASSEMBLY FACTOR SDHE"/>
    <property type="match status" value="1"/>
</dbReference>
<keyword evidence="5" id="KW-0143">Chaperone</keyword>
<evidence type="ECO:0000256" key="3">
    <source>
        <dbReference type="ARBA" id="ARBA00019418"/>
    </source>
</evidence>
<name>A0A5E4PFX0_9COXI</name>
<keyword evidence="4" id="KW-0963">Cytoplasm</keyword>
<organism evidence="6 7">
    <name type="scientific">Aquicella siphonis</name>
    <dbReference type="NCBI Taxonomy" id="254247"/>
    <lineage>
        <taxon>Bacteria</taxon>
        <taxon>Pseudomonadati</taxon>
        <taxon>Pseudomonadota</taxon>
        <taxon>Gammaproteobacteria</taxon>
        <taxon>Legionellales</taxon>
        <taxon>Coxiellaceae</taxon>
        <taxon>Aquicella</taxon>
    </lineage>
</organism>
<dbReference type="RefSeq" id="WP_148339084.1">
    <property type="nucleotide sequence ID" value="NZ_LR699119.1"/>
</dbReference>
<dbReference type="KEGG" id="asip:AQUSIP_11060"/>
<dbReference type="InterPro" id="IPR005631">
    <property type="entry name" value="SDH"/>
</dbReference>
<dbReference type="OrthoDB" id="9180899at2"/>
<dbReference type="PANTHER" id="PTHR39585">
    <property type="entry name" value="FAD ASSEMBLY FACTOR SDHE"/>
    <property type="match status" value="1"/>
</dbReference>
<comment type="subcellular location">
    <subcellularLocation>
        <location evidence="1">Cytoplasm</location>
    </subcellularLocation>
</comment>
<dbReference type="GO" id="GO:0006105">
    <property type="term" value="P:succinate metabolic process"/>
    <property type="evidence" value="ECO:0007669"/>
    <property type="project" value="TreeGrafter"/>
</dbReference>
<dbReference type="SUPFAM" id="SSF109910">
    <property type="entry name" value="YgfY-like"/>
    <property type="match status" value="1"/>
</dbReference>
<evidence type="ECO:0000313" key="6">
    <source>
        <dbReference type="EMBL" id="VVC75809.1"/>
    </source>
</evidence>
<dbReference type="Proteomes" id="UP000324194">
    <property type="component" value="Chromosome 1"/>
</dbReference>
<dbReference type="AlphaFoldDB" id="A0A5E4PFX0"/>
<dbReference type="InterPro" id="IPR050531">
    <property type="entry name" value="SdhE_FAD_assembly_factor"/>
</dbReference>
<dbReference type="EMBL" id="LR699119">
    <property type="protein sequence ID" value="VVC75809.1"/>
    <property type="molecule type" value="Genomic_DNA"/>
</dbReference>
<dbReference type="Gene3D" id="1.10.150.250">
    <property type="entry name" value="Flavinator of succinate dehydrogenase"/>
    <property type="match status" value="1"/>
</dbReference>
<dbReference type="GO" id="GO:0005737">
    <property type="term" value="C:cytoplasm"/>
    <property type="evidence" value="ECO:0007669"/>
    <property type="project" value="UniProtKB-SubCell"/>
</dbReference>
<evidence type="ECO:0000256" key="5">
    <source>
        <dbReference type="ARBA" id="ARBA00023186"/>
    </source>
</evidence>
<comment type="similarity">
    <text evidence="2">Belongs to the SdhE FAD assembly factor family.</text>
</comment>
<sequence>MKDPANHDFFEHPEKLRWACRRGMLELDVLLGNFLSEAYPELAREDKKRFVALLNCSDPELFAWLMGSATPEDSDLARITEIIHSHALSRF</sequence>
<evidence type="ECO:0000313" key="7">
    <source>
        <dbReference type="Proteomes" id="UP000324194"/>
    </source>
</evidence>
<evidence type="ECO:0000256" key="2">
    <source>
        <dbReference type="ARBA" id="ARBA00008571"/>
    </source>
</evidence>
<reference evidence="6 7" key="1">
    <citation type="submission" date="2019-08" db="EMBL/GenBank/DDBJ databases">
        <authorList>
            <person name="Guy L."/>
        </authorList>
    </citation>
    <scope>NUCLEOTIDE SEQUENCE [LARGE SCALE GENOMIC DNA]</scope>
    <source>
        <strain evidence="6 7">SGT-108</strain>
    </source>
</reference>